<keyword evidence="4" id="KW-1185">Reference proteome</keyword>
<dbReference type="SMART" id="SM00470">
    <property type="entry name" value="ParB"/>
    <property type="match status" value="1"/>
</dbReference>
<dbReference type="Gene3D" id="3.90.1530.30">
    <property type="match status" value="1"/>
</dbReference>
<dbReference type="PANTHER" id="PTHR33375">
    <property type="entry name" value="CHROMOSOME-PARTITIONING PROTEIN PARB-RELATED"/>
    <property type="match status" value="1"/>
</dbReference>
<evidence type="ECO:0000313" key="4">
    <source>
        <dbReference type="Proteomes" id="UP001595547"/>
    </source>
</evidence>
<accession>A0ABV7J2N6</accession>
<gene>
    <name evidence="3" type="ORF">ACFOGH_13835</name>
</gene>
<dbReference type="Pfam" id="PF02195">
    <property type="entry name" value="ParB_N"/>
    <property type="match status" value="1"/>
</dbReference>
<dbReference type="InterPro" id="IPR036086">
    <property type="entry name" value="ParB/Sulfiredoxin_sf"/>
</dbReference>
<evidence type="ECO:0000256" key="1">
    <source>
        <dbReference type="SAM" id="MobiDB-lite"/>
    </source>
</evidence>
<reference evidence="4" key="1">
    <citation type="journal article" date="2019" name="Int. J. Syst. Evol. Microbiol.">
        <title>The Global Catalogue of Microorganisms (GCM) 10K type strain sequencing project: providing services to taxonomists for standard genome sequencing and annotation.</title>
        <authorList>
            <consortium name="The Broad Institute Genomics Platform"/>
            <consortium name="The Broad Institute Genome Sequencing Center for Infectious Disease"/>
            <person name="Wu L."/>
            <person name="Ma J."/>
        </authorList>
    </citation>
    <scope>NUCLEOTIDE SEQUENCE [LARGE SCALE GENOMIC DNA]</scope>
    <source>
        <strain evidence="4">KCTC 52039</strain>
    </source>
</reference>
<feature type="region of interest" description="Disordered" evidence="1">
    <location>
        <begin position="213"/>
        <end position="232"/>
    </location>
</feature>
<dbReference type="Proteomes" id="UP001595547">
    <property type="component" value="Unassembled WGS sequence"/>
</dbReference>
<proteinExistence type="predicted"/>
<sequence>MIIHIPTAEILDNALLRDRALLDDTAIEDLAASIHRDGLRQPIEVWALSQPTETHRYGLISGLRRLTATRLLHSRNRATNTTIAAFLRTPASIPDAMAQMIAENEIRENLTPWERGLTLARAVACDLFPTIDAAIAALHPTATKQKRTRLRTLALVAEEFEDCFATPELLSQNQIERLAACLRGGLTPVIHQILKENRKASLPTQWAALTPTLSEALDPESDPTPTKPGRPRRLLTLKQGLTIRRERCAGGWSLKFTGPHARKGGLMDDVMDHIERWFQPEYFLSSFNGHR</sequence>
<name>A0ABV7J2N6_9RHOB</name>
<comment type="caution">
    <text evidence="3">The sequence shown here is derived from an EMBL/GenBank/DDBJ whole genome shotgun (WGS) entry which is preliminary data.</text>
</comment>
<evidence type="ECO:0000259" key="2">
    <source>
        <dbReference type="SMART" id="SM00470"/>
    </source>
</evidence>
<dbReference type="SUPFAM" id="SSF110849">
    <property type="entry name" value="ParB/Sulfiredoxin"/>
    <property type="match status" value="1"/>
</dbReference>
<dbReference type="RefSeq" id="WP_380073658.1">
    <property type="nucleotide sequence ID" value="NZ_JBHRTO010000001.1"/>
</dbReference>
<dbReference type="PANTHER" id="PTHR33375:SF1">
    <property type="entry name" value="CHROMOSOME-PARTITIONING PROTEIN PARB-RELATED"/>
    <property type="match status" value="1"/>
</dbReference>
<dbReference type="InterPro" id="IPR050336">
    <property type="entry name" value="Chromosome_partition/occlusion"/>
</dbReference>
<organism evidence="3 4">
    <name type="scientific">Cypionkella sinensis</name>
    <dbReference type="NCBI Taxonomy" id="1756043"/>
    <lineage>
        <taxon>Bacteria</taxon>
        <taxon>Pseudomonadati</taxon>
        <taxon>Pseudomonadota</taxon>
        <taxon>Alphaproteobacteria</taxon>
        <taxon>Rhodobacterales</taxon>
        <taxon>Paracoccaceae</taxon>
        <taxon>Cypionkella</taxon>
    </lineage>
</organism>
<dbReference type="EMBL" id="JBHRTO010000001">
    <property type="protein sequence ID" value="MFC3182078.1"/>
    <property type="molecule type" value="Genomic_DNA"/>
</dbReference>
<dbReference type="InterPro" id="IPR003115">
    <property type="entry name" value="ParB_N"/>
</dbReference>
<protein>
    <submittedName>
        <fullName evidence="3">ParB/RepB/Spo0J family partition protein</fullName>
    </submittedName>
</protein>
<feature type="domain" description="ParB-like N-terminal" evidence="2">
    <location>
        <begin position="3"/>
        <end position="105"/>
    </location>
</feature>
<evidence type="ECO:0000313" key="3">
    <source>
        <dbReference type="EMBL" id="MFC3182078.1"/>
    </source>
</evidence>